<keyword evidence="5" id="KW-0067">ATP-binding</keyword>
<dbReference type="InterPro" id="IPR036890">
    <property type="entry name" value="HATPase_C_sf"/>
</dbReference>
<dbReference type="PANTHER" id="PTHR45866:SF1">
    <property type="entry name" value="DNA GYRASE SUBUNIT B, MITOCHONDRIAL"/>
    <property type="match status" value="1"/>
</dbReference>
<dbReference type="Gene3D" id="3.30.565.10">
    <property type="entry name" value="Histidine kinase-like ATPase, C-terminal domain"/>
    <property type="match status" value="1"/>
</dbReference>
<evidence type="ECO:0000256" key="8">
    <source>
        <dbReference type="ARBA" id="ARBA00023235"/>
    </source>
</evidence>
<feature type="domain" description="Hint" evidence="9">
    <location>
        <begin position="245"/>
        <end position="353"/>
    </location>
</feature>
<proteinExistence type="inferred from homology"/>
<keyword evidence="7" id="KW-0238">DNA-binding</keyword>
<dbReference type="Gene3D" id="3.40.50.670">
    <property type="match status" value="1"/>
</dbReference>
<dbReference type="InterPro" id="IPR013506">
    <property type="entry name" value="Topo_IIA_bsu_dom2"/>
</dbReference>
<dbReference type="GO" id="GO:0003918">
    <property type="term" value="F:DNA topoisomerase type II (double strand cut, ATP-hydrolyzing) activity"/>
    <property type="evidence" value="ECO:0007669"/>
    <property type="project" value="UniProtKB-EC"/>
</dbReference>
<dbReference type="PRINTS" id="PR00418">
    <property type="entry name" value="TPI2FAMILY"/>
</dbReference>
<dbReference type="EC" id="5.6.2.2" evidence="3"/>
<dbReference type="InterPro" id="IPR001241">
    <property type="entry name" value="Topo_IIA"/>
</dbReference>
<organism evidence="10">
    <name type="scientific">marine sediment metagenome</name>
    <dbReference type="NCBI Taxonomy" id="412755"/>
    <lineage>
        <taxon>unclassified sequences</taxon>
        <taxon>metagenomes</taxon>
        <taxon>ecological metagenomes</taxon>
    </lineage>
</organism>
<feature type="non-terminal residue" evidence="10">
    <location>
        <position position="1"/>
    </location>
</feature>
<dbReference type="AlphaFoldDB" id="A0A0F9DIV7"/>
<evidence type="ECO:0000256" key="5">
    <source>
        <dbReference type="ARBA" id="ARBA00022840"/>
    </source>
</evidence>
<dbReference type="InterPro" id="IPR020568">
    <property type="entry name" value="Ribosomal_Su5_D2-typ_SF"/>
</dbReference>
<dbReference type="InterPro" id="IPR036844">
    <property type="entry name" value="Hint_dom_sf"/>
</dbReference>
<dbReference type="CDD" id="cd00822">
    <property type="entry name" value="TopoII_Trans_DNA_gyrase"/>
    <property type="match status" value="1"/>
</dbReference>
<dbReference type="SUPFAM" id="SSF51294">
    <property type="entry name" value="Hedgehog/intein (Hint) domain"/>
    <property type="match status" value="1"/>
</dbReference>
<comment type="similarity">
    <text evidence="2">Belongs to the type II topoisomerase GyrB family.</text>
</comment>
<sequence>FDPSVLETRFREIAFLNQGLKIVLEDEIKNKKQEFSYSGGLIEFVKWINESKENLHKPIYFKREIKDLVIEIAIQYTQSYKESIFGFVNTINTVEGGTHISGFKTALTRVINEYAKKSRALKNESFTGDDAREGLTAIISIKIPNPQFEGQTKTKLGNSDIKGFVDSVVTSSLSEFFEENPTVIKKIISKVLDSAKARLAAKRAKDLIRRKNAFSLGGLPGKLADCSKKSSEETELYLVEGESAGGCFSGDTRVALADGRNLSFEELVTEHNQGKENFCYTIKDNGNVGLAKIESPRITKKNVEVVKVILDNNEEIICTPDHKFMLRDGTYKQAHSLTKKDSLMPLHKRISKIGGRITIEGYEMVWDQNKKWIFTHMLSDEHNLGKGVYSETQGNVRHHIDFNKLNNNPTNIIRVSKEGHLILHTEHLEKTLHREDIKEKSRGGK</sequence>
<dbReference type="GO" id="GO:0016539">
    <property type="term" value="P:intein-mediated protein splicing"/>
    <property type="evidence" value="ECO:0007669"/>
    <property type="project" value="InterPro"/>
</dbReference>
<dbReference type="InterPro" id="IPR000565">
    <property type="entry name" value="Topo_IIA_B"/>
</dbReference>
<dbReference type="SUPFAM" id="SSF54211">
    <property type="entry name" value="Ribosomal protein S5 domain 2-like"/>
    <property type="match status" value="1"/>
</dbReference>
<gene>
    <name evidence="10" type="ORF">LCGC14_2483320</name>
</gene>
<dbReference type="GO" id="GO:0003677">
    <property type="term" value="F:DNA binding"/>
    <property type="evidence" value="ECO:0007669"/>
    <property type="project" value="UniProtKB-KW"/>
</dbReference>
<evidence type="ECO:0000256" key="4">
    <source>
        <dbReference type="ARBA" id="ARBA00022741"/>
    </source>
</evidence>
<evidence type="ECO:0000256" key="1">
    <source>
        <dbReference type="ARBA" id="ARBA00000185"/>
    </source>
</evidence>
<evidence type="ECO:0000259" key="9">
    <source>
        <dbReference type="SMART" id="SM00306"/>
    </source>
</evidence>
<evidence type="ECO:0000256" key="6">
    <source>
        <dbReference type="ARBA" id="ARBA00023029"/>
    </source>
</evidence>
<dbReference type="GO" id="GO:0005524">
    <property type="term" value="F:ATP binding"/>
    <property type="evidence" value="ECO:0007669"/>
    <property type="project" value="UniProtKB-KW"/>
</dbReference>
<dbReference type="SMART" id="SM00306">
    <property type="entry name" value="HintN"/>
    <property type="match status" value="1"/>
</dbReference>
<evidence type="ECO:0000256" key="3">
    <source>
        <dbReference type="ARBA" id="ARBA00012895"/>
    </source>
</evidence>
<dbReference type="InterPro" id="IPR003587">
    <property type="entry name" value="Hint_dom_N"/>
</dbReference>
<dbReference type="NCBIfam" id="TIGR01445">
    <property type="entry name" value="intein_Nterm"/>
    <property type="match status" value="1"/>
</dbReference>
<dbReference type="SMART" id="SM00433">
    <property type="entry name" value="TOP2c"/>
    <property type="match status" value="1"/>
</dbReference>
<comment type="caution">
    <text evidence="10">The sequence shown here is derived from an EMBL/GenBank/DDBJ whole genome shotgun (WGS) entry which is preliminary data.</text>
</comment>
<dbReference type="InterPro" id="IPR013760">
    <property type="entry name" value="Topo_IIA-like_dom_sf"/>
</dbReference>
<keyword evidence="8" id="KW-0413">Isomerase</keyword>
<dbReference type="Gene3D" id="3.30.230.10">
    <property type="match status" value="1"/>
</dbReference>
<dbReference type="GO" id="GO:0006265">
    <property type="term" value="P:DNA topological change"/>
    <property type="evidence" value="ECO:0007669"/>
    <property type="project" value="InterPro"/>
</dbReference>
<dbReference type="InterPro" id="IPR013759">
    <property type="entry name" value="Topo_IIA_B_C"/>
</dbReference>
<keyword evidence="6" id="KW-0799">Topoisomerase</keyword>
<accession>A0A0F9DIV7</accession>
<evidence type="ECO:0000256" key="2">
    <source>
        <dbReference type="ARBA" id="ARBA00010708"/>
    </source>
</evidence>
<evidence type="ECO:0000256" key="7">
    <source>
        <dbReference type="ARBA" id="ARBA00023125"/>
    </source>
</evidence>
<dbReference type="InterPro" id="IPR006141">
    <property type="entry name" value="Intein_N"/>
</dbReference>
<dbReference type="Pfam" id="PF14890">
    <property type="entry name" value="Intein_splicing"/>
    <property type="match status" value="1"/>
</dbReference>
<dbReference type="InterPro" id="IPR014721">
    <property type="entry name" value="Ribsml_uS5_D2-typ_fold_subgr"/>
</dbReference>
<dbReference type="PRINTS" id="PR01159">
    <property type="entry name" value="DNAGYRASEB"/>
</dbReference>
<dbReference type="Pfam" id="PF00204">
    <property type="entry name" value="DNA_gyraseB"/>
    <property type="match status" value="1"/>
</dbReference>
<dbReference type="EMBL" id="LAZR01039171">
    <property type="protein sequence ID" value="KKL17661.1"/>
    <property type="molecule type" value="Genomic_DNA"/>
</dbReference>
<dbReference type="CDD" id="cd00081">
    <property type="entry name" value="Hint"/>
    <property type="match status" value="1"/>
</dbReference>
<dbReference type="Gene3D" id="2.170.16.10">
    <property type="entry name" value="Hedgehog/Intein (Hint) domain"/>
    <property type="match status" value="1"/>
</dbReference>
<keyword evidence="4" id="KW-0547">Nucleotide-binding</keyword>
<evidence type="ECO:0000313" key="10">
    <source>
        <dbReference type="EMBL" id="KKL17661.1"/>
    </source>
</evidence>
<name>A0A0F9DIV7_9ZZZZ</name>
<dbReference type="PROSITE" id="PS50817">
    <property type="entry name" value="INTEIN_N_TER"/>
    <property type="match status" value="1"/>
</dbReference>
<dbReference type="FunFam" id="3.30.230.10:FF:000005">
    <property type="entry name" value="DNA gyrase subunit B"/>
    <property type="match status" value="1"/>
</dbReference>
<dbReference type="PANTHER" id="PTHR45866">
    <property type="entry name" value="DNA GYRASE/TOPOISOMERASE SUBUNIT B"/>
    <property type="match status" value="1"/>
</dbReference>
<comment type="catalytic activity">
    <reaction evidence="1">
        <text>ATP-dependent breakage, passage and rejoining of double-stranded DNA.</text>
        <dbReference type="EC" id="5.6.2.2"/>
    </reaction>
</comment>
<protein>
    <recommendedName>
        <fullName evidence="3">DNA topoisomerase (ATP-hydrolyzing)</fullName>
        <ecNumber evidence="3">5.6.2.2</ecNumber>
    </recommendedName>
</protein>
<dbReference type="SUPFAM" id="SSF56719">
    <property type="entry name" value="Type II DNA topoisomerase"/>
    <property type="match status" value="1"/>
</dbReference>
<reference evidence="10" key="1">
    <citation type="journal article" date="2015" name="Nature">
        <title>Complex archaea that bridge the gap between prokaryotes and eukaryotes.</title>
        <authorList>
            <person name="Spang A."/>
            <person name="Saw J.H."/>
            <person name="Jorgensen S.L."/>
            <person name="Zaremba-Niedzwiedzka K."/>
            <person name="Martijn J."/>
            <person name="Lind A.E."/>
            <person name="van Eijk R."/>
            <person name="Schleper C."/>
            <person name="Guy L."/>
            <person name="Ettema T.J."/>
        </authorList>
    </citation>
    <scope>NUCLEOTIDE SEQUENCE</scope>
</reference>